<feature type="region of interest" description="Disordered" evidence="1">
    <location>
        <begin position="1"/>
        <end position="26"/>
    </location>
</feature>
<organism evidence="2 3">
    <name type="scientific">Mycena rosella</name>
    <name type="common">Pink bonnet</name>
    <name type="synonym">Agaricus rosellus</name>
    <dbReference type="NCBI Taxonomy" id="1033263"/>
    <lineage>
        <taxon>Eukaryota</taxon>
        <taxon>Fungi</taxon>
        <taxon>Dikarya</taxon>
        <taxon>Basidiomycota</taxon>
        <taxon>Agaricomycotina</taxon>
        <taxon>Agaricomycetes</taxon>
        <taxon>Agaricomycetidae</taxon>
        <taxon>Agaricales</taxon>
        <taxon>Marasmiineae</taxon>
        <taxon>Mycenaceae</taxon>
        <taxon>Mycena</taxon>
    </lineage>
</organism>
<feature type="compositionally biased region" description="Pro residues" evidence="1">
    <location>
        <begin position="217"/>
        <end position="235"/>
    </location>
</feature>
<keyword evidence="3" id="KW-1185">Reference proteome</keyword>
<feature type="region of interest" description="Disordered" evidence="1">
    <location>
        <begin position="499"/>
        <end position="519"/>
    </location>
</feature>
<feature type="compositionally biased region" description="Basic residues" evidence="1">
    <location>
        <begin position="188"/>
        <end position="208"/>
    </location>
</feature>
<evidence type="ECO:0000313" key="2">
    <source>
        <dbReference type="EMBL" id="KAJ7667403.1"/>
    </source>
</evidence>
<feature type="region of interest" description="Disordered" evidence="1">
    <location>
        <begin position="172"/>
        <end position="238"/>
    </location>
</feature>
<evidence type="ECO:0000256" key="1">
    <source>
        <dbReference type="SAM" id="MobiDB-lite"/>
    </source>
</evidence>
<gene>
    <name evidence="2" type="ORF">B0H17DRAFT_1210204</name>
</gene>
<proteinExistence type="predicted"/>
<evidence type="ECO:0000313" key="3">
    <source>
        <dbReference type="Proteomes" id="UP001221757"/>
    </source>
</evidence>
<feature type="compositionally biased region" description="Basic residues" evidence="1">
    <location>
        <begin position="503"/>
        <end position="519"/>
    </location>
</feature>
<comment type="caution">
    <text evidence="2">The sequence shown here is derived from an EMBL/GenBank/DDBJ whole genome shotgun (WGS) entry which is preliminary data.</text>
</comment>
<accession>A0AAD7CX45</accession>
<dbReference type="Proteomes" id="UP001221757">
    <property type="component" value="Unassembled WGS sequence"/>
</dbReference>
<sequence>MAQLLLPFPESPLRHKNPEAEEPVEQTPAVIERTLSPEPRQDRDTYIARLTTRQVLLENTYRFDKSYGGVHFQYTRFYINPCGNVAEEFHVSPKFLRRQWKVKSGLPRPKWIDHEKHPAGSISSYSIHALEMEVRNVQYRYVENPMNQEVHLELWNWALGVTPSSFNQLSASDPMALWPPDTPPSRERKLRSTRNRAKRTNHPSHSPRGRSQSPRFSPGPQPEPEPEPAPTPPPELTAVPFIDTDYRVLLATIRNLGKAPCPRCYLPKEDIPELGTVRDDKKRETLARTDEHIQKGTIRRIRDKIYMLGRVVNSTTFDYYLLARSWTPTFNAFSDRLSKFGFNPFKMLVPDFMHEFELGVFKSFFIHLLRILFAHGGGAISELNTRFRLIPTFGHSTICRFTLNKSALKKMAAWNYQSILLCAIPVMEDLLPEPYNSEILDILFTLAEWHTLAKLKLHTDATLNLLALANKGVGRLLRRFKRVTCPDFATKELPSEEVSRGRAQARKAAKGKGKARARPVKTAPKVKEYSLLTYKLHSLGDYVPTIRWFGTSDSYSTQPGELAALPDGLEA</sequence>
<name>A0AAD7CX45_MYCRO</name>
<dbReference type="EMBL" id="JARKIE010000200">
    <property type="protein sequence ID" value="KAJ7667403.1"/>
    <property type="molecule type" value="Genomic_DNA"/>
</dbReference>
<protein>
    <submittedName>
        <fullName evidence="2">Uncharacterized protein</fullName>
    </submittedName>
</protein>
<dbReference type="AlphaFoldDB" id="A0AAD7CX45"/>
<reference evidence="2" key="1">
    <citation type="submission" date="2023-03" db="EMBL/GenBank/DDBJ databases">
        <title>Massive genome expansion in bonnet fungi (Mycena s.s.) driven by repeated elements and novel gene families across ecological guilds.</title>
        <authorList>
            <consortium name="Lawrence Berkeley National Laboratory"/>
            <person name="Harder C.B."/>
            <person name="Miyauchi S."/>
            <person name="Viragh M."/>
            <person name="Kuo A."/>
            <person name="Thoen E."/>
            <person name="Andreopoulos B."/>
            <person name="Lu D."/>
            <person name="Skrede I."/>
            <person name="Drula E."/>
            <person name="Henrissat B."/>
            <person name="Morin E."/>
            <person name="Kohler A."/>
            <person name="Barry K."/>
            <person name="LaButti K."/>
            <person name="Morin E."/>
            <person name="Salamov A."/>
            <person name="Lipzen A."/>
            <person name="Mereny Z."/>
            <person name="Hegedus B."/>
            <person name="Baldrian P."/>
            <person name="Stursova M."/>
            <person name="Weitz H."/>
            <person name="Taylor A."/>
            <person name="Grigoriev I.V."/>
            <person name="Nagy L.G."/>
            <person name="Martin F."/>
            <person name="Kauserud H."/>
        </authorList>
    </citation>
    <scope>NUCLEOTIDE SEQUENCE</scope>
    <source>
        <strain evidence="2">CBHHK067</strain>
    </source>
</reference>